<dbReference type="InterPro" id="IPR035959">
    <property type="entry name" value="RutC-like_sf"/>
</dbReference>
<dbReference type="GO" id="GO:0019239">
    <property type="term" value="F:deaminase activity"/>
    <property type="evidence" value="ECO:0007669"/>
    <property type="project" value="TreeGrafter"/>
</dbReference>
<evidence type="ECO:0000313" key="4">
    <source>
        <dbReference type="Proteomes" id="UP000234752"/>
    </source>
</evidence>
<dbReference type="OrthoDB" id="583118at2"/>
<proteinExistence type="inferred from homology"/>
<sequence length="143" mass="15527">MRHTLVAGLMLAGLSTAPALADDMVFHKSFPGAPFSESVEVDGVLYLSGQLGTDANLKLPDGMAAQGRQVMENIKAAVENRGLTMDHVFKCTVMMADMKQWGDFNKIYITYFKPDRLPARSAFGTNGLALGALLEVECLAKMR</sequence>
<dbReference type="Pfam" id="PF01042">
    <property type="entry name" value="Ribonuc_L-PSP"/>
    <property type="match status" value="1"/>
</dbReference>
<accession>A0A2K9NAY8</accession>
<evidence type="ECO:0000256" key="1">
    <source>
        <dbReference type="ARBA" id="ARBA00010552"/>
    </source>
</evidence>
<dbReference type="AlphaFoldDB" id="A0A2K9NAY8"/>
<dbReference type="PANTHER" id="PTHR11803:SF58">
    <property type="entry name" value="PROTEIN HMF1-RELATED"/>
    <property type="match status" value="1"/>
</dbReference>
<dbReference type="Gene3D" id="3.30.1330.40">
    <property type="entry name" value="RutC-like"/>
    <property type="match status" value="1"/>
</dbReference>
<dbReference type="Proteomes" id="UP000234752">
    <property type="component" value="Chromosome eg_1"/>
</dbReference>
<dbReference type="EMBL" id="CP025611">
    <property type="protein sequence ID" value="AUN30172.1"/>
    <property type="molecule type" value="Genomic_DNA"/>
</dbReference>
<evidence type="ECO:0008006" key="5">
    <source>
        <dbReference type="Google" id="ProtNLM"/>
    </source>
</evidence>
<keyword evidence="4" id="KW-1185">Reference proteome</keyword>
<feature type="signal peptide" evidence="2">
    <location>
        <begin position="1"/>
        <end position="21"/>
    </location>
</feature>
<dbReference type="GO" id="GO:0005829">
    <property type="term" value="C:cytosol"/>
    <property type="evidence" value="ECO:0007669"/>
    <property type="project" value="TreeGrafter"/>
</dbReference>
<dbReference type="SUPFAM" id="SSF55298">
    <property type="entry name" value="YjgF-like"/>
    <property type="match status" value="1"/>
</dbReference>
<dbReference type="PANTHER" id="PTHR11803">
    <property type="entry name" value="2-IMINOBUTANOATE/2-IMINOPROPANOATE DEAMINASE RIDA"/>
    <property type="match status" value="1"/>
</dbReference>
<protein>
    <recommendedName>
        <fullName evidence="5">Enamine deaminase RidA</fullName>
    </recommendedName>
</protein>
<name>A0A2K9NAY8_9PROT</name>
<keyword evidence="2" id="KW-0732">Signal</keyword>
<gene>
    <name evidence="3" type="ORF">C0V82_07940</name>
</gene>
<evidence type="ECO:0000256" key="2">
    <source>
        <dbReference type="SAM" id="SignalP"/>
    </source>
</evidence>
<dbReference type="KEGG" id="ncb:C0V82_07940"/>
<feature type="chain" id="PRO_5014662442" description="Enamine deaminase RidA" evidence="2">
    <location>
        <begin position="22"/>
        <end position="143"/>
    </location>
</feature>
<comment type="similarity">
    <text evidence="1">Belongs to the RutC family.</text>
</comment>
<organism evidence="3 4">
    <name type="scientific">Niveispirillum cyanobacteriorum</name>
    <dbReference type="NCBI Taxonomy" id="1612173"/>
    <lineage>
        <taxon>Bacteria</taxon>
        <taxon>Pseudomonadati</taxon>
        <taxon>Pseudomonadota</taxon>
        <taxon>Alphaproteobacteria</taxon>
        <taxon>Rhodospirillales</taxon>
        <taxon>Azospirillaceae</taxon>
        <taxon>Niveispirillum</taxon>
    </lineage>
</organism>
<dbReference type="InterPro" id="IPR006175">
    <property type="entry name" value="YjgF/YER057c/UK114"/>
</dbReference>
<reference evidence="3 4" key="1">
    <citation type="submission" date="2017-12" db="EMBL/GenBank/DDBJ databases">
        <title>Genomes of bacteria within cyanobacterial aggregates.</title>
        <authorList>
            <person name="Cai H."/>
        </authorList>
    </citation>
    <scope>NUCLEOTIDE SEQUENCE [LARGE SCALE GENOMIC DNA]</scope>
    <source>
        <strain evidence="3 4">TH16</strain>
    </source>
</reference>
<dbReference type="CDD" id="cd00448">
    <property type="entry name" value="YjgF_YER057c_UK114_family"/>
    <property type="match status" value="1"/>
</dbReference>
<evidence type="ECO:0000313" key="3">
    <source>
        <dbReference type="EMBL" id="AUN30172.1"/>
    </source>
</evidence>